<evidence type="ECO:0000313" key="1">
    <source>
        <dbReference type="EMBL" id="CAP16341.1"/>
    </source>
</evidence>
<protein>
    <recommendedName>
        <fullName evidence="3">ARS-binding protein 1 N-terminal domain-containing protein</fullName>
    </recommendedName>
</protein>
<dbReference type="KEGG" id="pmm:PMM1837"/>
<dbReference type="Proteomes" id="UP000001026">
    <property type="component" value="Chromosome"/>
</dbReference>
<accession>A8WI50</accession>
<gene>
    <name evidence="1" type="ordered locus">PMM1837</name>
</gene>
<reference evidence="1 2" key="1">
    <citation type="journal article" date="2003" name="Nature">
        <title>Genome divergence in two Prochlorococcus ecotypes reflects oceanic niche differentiation.</title>
        <authorList>
            <person name="Rocap G."/>
            <person name="Larimer F.W."/>
            <person name="Lamerdin J.E."/>
            <person name="Malfatti S."/>
            <person name="Chain P."/>
            <person name="Ahlgren N.A."/>
            <person name="Arellano A."/>
            <person name="Coleman M."/>
            <person name="Hauser L."/>
            <person name="Hess W.R."/>
            <person name="Johnson Z.I."/>
            <person name="Land M.L."/>
            <person name="Lindell D."/>
            <person name="Post A.F."/>
            <person name="Regala W."/>
            <person name="Shah M."/>
            <person name="Shaw S.L."/>
            <person name="Steglich C."/>
            <person name="Sullivan M.B."/>
            <person name="Ting C.S."/>
            <person name="Tolonen A."/>
            <person name="Webb E.A."/>
            <person name="Zinser E.R."/>
            <person name="Chisholm S.W."/>
        </authorList>
    </citation>
    <scope>NUCLEOTIDE SEQUENCE [LARGE SCALE GENOMIC DNA]</scope>
    <source>
        <strain evidence="2">CCMP1986 / NIES-2087 / MED4</strain>
    </source>
</reference>
<evidence type="ECO:0000313" key="2">
    <source>
        <dbReference type="Proteomes" id="UP000001026"/>
    </source>
</evidence>
<sequence length="61" mass="7333">MLNTDEASALANWIQNWKKTYKENPKLNECITWFEWKYQDRELTSSDKSSIATILRYNSEE</sequence>
<evidence type="ECO:0008006" key="3">
    <source>
        <dbReference type="Google" id="ProtNLM"/>
    </source>
</evidence>
<dbReference type="OrthoDB" id="541643at2"/>
<organism evidence="1 2">
    <name type="scientific">Prochlorococcus marinus subsp. pastoris (strain CCMP1986 / NIES-2087 / MED4)</name>
    <dbReference type="NCBI Taxonomy" id="59919"/>
    <lineage>
        <taxon>Bacteria</taxon>
        <taxon>Bacillati</taxon>
        <taxon>Cyanobacteriota</taxon>
        <taxon>Cyanophyceae</taxon>
        <taxon>Synechococcales</taxon>
        <taxon>Prochlorococcaceae</taxon>
        <taxon>Prochlorococcus</taxon>
    </lineage>
</organism>
<dbReference type="AlphaFoldDB" id="A8WI50"/>
<proteinExistence type="predicted"/>
<dbReference type="RefSeq" id="WP_036930920.1">
    <property type="nucleotide sequence ID" value="NC_005072.1"/>
</dbReference>
<dbReference type="STRING" id="59919.PMM1837"/>
<dbReference type="EMBL" id="BX548174">
    <property type="protein sequence ID" value="CAP16341.1"/>
    <property type="molecule type" value="Genomic_DNA"/>
</dbReference>
<name>A8WI50_PROMP</name>
<dbReference type="HOGENOM" id="CLU_209181_0_0_3"/>